<comment type="similarity">
    <text evidence="1 5 6">Belongs to the peptidase S8 family.</text>
</comment>
<evidence type="ECO:0000313" key="12">
    <source>
        <dbReference type="Proteomes" id="UP001215231"/>
    </source>
</evidence>
<dbReference type="PROSITE" id="PS00138">
    <property type="entry name" value="SUBTILASE_SER"/>
    <property type="match status" value="1"/>
</dbReference>
<evidence type="ECO:0000256" key="7">
    <source>
        <dbReference type="SAM" id="SignalP"/>
    </source>
</evidence>
<dbReference type="InterPro" id="IPR023827">
    <property type="entry name" value="Peptidase_S8_Asp-AS"/>
</dbReference>
<dbReference type="Pfam" id="PF00082">
    <property type="entry name" value="Peptidase_S8"/>
    <property type="match status" value="1"/>
</dbReference>
<feature type="active site" description="Charge relay system" evidence="5">
    <location>
        <position position="197"/>
    </location>
</feature>
<gene>
    <name evidence="11" type="ORF">H3N35_20165</name>
</gene>
<dbReference type="RefSeq" id="WP_274050597.1">
    <property type="nucleotide sequence ID" value="NZ_CP059693.1"/>
</dbReference>
<dbReference type="PANTHER" id="PTHR43806:SF11">
    <property type="entry name" value="CEREVISIN-RELATED"/>
    <property type="match status" value="1"/>
</dbReference>
<dbReference type="SUPFAM" id="SSF52743">
    <property type="entry name" value="Subtilisin-like"/>
    <property type="match status" value="1"/>
</dbReference>
<reference evidence="11 12" key="1">
    <citation type="journal article" date="2022" name="Mar. Drugs">
        <title>Bioassay-Guided Fractionation Leads to the Detection of Cholic Acid Generated by the Rare Thalassomonas sp.</title>
        <authorList>
            <person name="Pheiffer F."/>
            <person name="Schneider Y.K."/>
            <person name="Hansen E.H."/>
            <person name="Andersen J.H."/>
            <person name="Isaksson J."/>
            <person name="Busche T."/>
            <person name="R C."/>
            <person name="Kalinowski J."/>
            <person name="Zyl L.V."/>
            <person name="Trindade M."/>
        </authorList>
    </citation>
    <scope>NUCLEOTIDE SEQUENCE [LARGE SCALE GENOMIC DNA]</scope>
    <source>
        <strain evidence="11 12">A5K-61T</strain>
    </source>
</reference>
<proteinExistence type="inferred from homology"/>
<evidence type="ECO:0000259" key="9">
    <source>
        <dbReference type="Pfam" id="PF04151"/>
    </source>
</evidence>
<dbReference type="Proteomes" id="UP001215231">
    <property type="component" value="Chromosome"/>
</dbReference>
<dbReference type="InterPro" id="IPR015500">
    <property type="entry name" value="Peptidase_S8_subtilisin-rel"/>
</dbReference>
<keyword evidence="4 5" id="KW-0720">Serine protease</keyword>
<keyword evidence="3 5" id="KW-0378">Hydrolase</keyword>
<dbReference type="Gene3D" id="3.40.50.200">
    <property type="entry name" value="Peptidase S8/S53 domain"/>
    <property type="match status" value="1"/>
</dbReference>
<dbReference type="InterPro" id="IPR007280">
    <property type="entry name" value="Peptidase_C_arc/bac"/>
</dbReference>
<feature type="signal peptide" evidence="7">
    <location>
        <begin position="1"/>
        <end position="24"/>
    </location>
</feature>
<dbReference type="EMBL" id="CP059693">
    <property type="protein sequence ID" value="WDE10557.1"/>
    <property type="molecule type" value="Genomic_DNA"/>
</dbReference>
<dbReference type="InterPro" id="IPR010259">
    <property type="entry name" value="S8pro/Inhibitor_I9"/>
</dbReference>
<dbReference type="InterPro" id="IPR037045">
    <property type="entry name" value="S8pro/Inhibitor_I9_sf"/>
</dbReference>
<name>A0ABY7VCD4_9GAMM</name>
<evidence type="ECO:0000259" key="10">
    <source>
        <dbReference type="Pfam" id="PF05922"/>
    </source>
</evidence>
<evidence type="ECO:0000259" key="8">
    <source>
        <dbReference type="Pfam" id="PF00082"/>
    </source>
</evidence>
<dbReference type="PROSITE" id="PS00137">
    <property type="entry name" value="SUBTILASE_HIS"/>
    <property type="match status" value="1"/>
</dbReference>
<dbReference type="InterPro" id="IPR036852">
    <property type="entry name" value="Peptidase_S8/S53_dom_sf"/>
</dbReference>
<dbReference type="Gene3D" id="3.30.70.80">
    <property type="entry name" value="Peptidase S8 propeptide/proteinase inhibitor I9"/>
    <property type="match status" value="1"/>
</dbReference>
<evidence type="ECO:0000313" key="11">
    <source>
        <dbReference type="EMBL" id="WDE10557.1"/>
    </source>
</evidence>
<sequence length="504" mass="51465">MKYKTFSKTLVTLAVCGYFGSANAGEMAELYSAPAATAIAGQYIVVYKKPEVIKLGDKKALADFTTSTTNELVNTLGLDVQRQYNTALSGILVTADKAKLASLLAHPSVDFVEQDSRVSVDPGYSINQANPTWGLDRIDQRALPLDKQFNPSQQGTGVTAFVIDTGINVSHNDFGGRASSGWDFIDGDNNANDCHGHGTHVAGTVGGTTWGVAKQANLVGVRVLSCSGSGSNSGVIAGVDWVANNANGPSVANMSLGGGKSTALNNAVAGAVNSGVFFAVAAGNDNGNACNKSPASEPSAYTVGSTSSNDNRSSFSNYGTCLDIYAPGSSIKSAWIGSNSATNTISGTSMASPHVAGTAALYLDADPSLSPAQLSAQLTANATANVVGDAKTGSPNLLVYTESEGAAPGLDETVSGGTNSNTTFTYTVPSGASKLTVSLAGNSGDADLYINHGVSALPFDSDCASATDGSNEECVINNPSAGTWHILVYGYAAFNNIRLTASHN</sequence>
<evidence type="ECO:0000256" key="2">
    <source>
        <dbReference type="ARBA" id="ARBA00022670"/>
    </source>
</evidence>
<dbReference type="InterPro" id="IPR050131">
    <property type="entry name" value="Peptidase_S8_subtilisin-like"/>
</dbReference>
<accession>A0ABY7VCD4</accession>
<feature type="chain" id="PRO_5047351973" evidence="7">
    <location>
        <begin position="25"/>
        <end position="504"/>
    </location>
</feature>
<keyword evidence="12" id="KW-1185">Reference proteome</keyword>
<dbReference type="InterPro" id="IPR022398">
    <property type="entry name" value="Peptidase_S8_His-AS"/>
</dbReference>
<dbReference type="SUPFAM" id="SSF54897">
    <property type="entry name" value="Protease propeptides/inhibitors"/>
    <property type="match status" value="1"/>
</dbReference>
<feature type="domain" description="Inhibitor I9" evidence="10">
    <location>
        <begin position="72"/>
        <end position="120"/>
    </location>
</feature>
<dbReference type="InterPro" id="IPR000209">
    <property type="entry name" value="Peptidase_S8/S53_dom"/>
</dbReference>
<evidence type="ECO:0000256" key="1">
    <source>
        <dbReference type="ARBA" id="ARBA00011073"/>
    </source>
</evidence>
<dbReference type="Pfam" id="PF05922">
    <property type="entry name" value="Inhibitor_I9"/>
    <property type="match status" value="1"/>
</dbReference>
<dbReference type="InterPro" id="IPR023828">
    <property type="entry name" value="Peptidase_S8_Ser-AS"/>
</dbReference>
<dbReference type="Gene3D" id="2.60.120.380">
    <property type="match status" value="1"/>
</dbReference>
<evidence type="ECO:0000256" key="5">
    <source>
        <dbReference type="PROSITE-ProRule" id="PRU01240"/>
    </source>
</evidence>
<keyword evidence="2 5" id="KW-0645">Protease</keyword>
<organism evidence="11 12">
    <name type="scientific">Thalassomonas haliotis</name>
    <dbReference type="NCBI Taxonomy" id="485448"/>
    <lineage>
        <taxon>Bacteria</taxon>
        <taxon>Pseudomonadati</taxon>
        <taxon>Pseudomonadota</taxon>
        <taxon>Gammaproteobacteria</taxon>
        <taxon>Alteromonadales</taxon>
        <taxon>Colwelliaceae</taxon>
        <taxon>Thalassomonas</taxon>
    </lineage>
</organism>
<evidence type="ECO:0000256" key="3">
    <source>
        <dbReference type="ARBA" id="ARBA00022801"/>
    </source>
</evidence>
<protein>
    <submittedName>
        <fullName evidence="11">S8 family peptidase</fullName>
    </submittedName>
</protein>
<dbReference type="InterPro" id="IPR034193">
    <property type="entry name" value="PCSK9_ProteinaseK-like"/>
</dbReference>
<feature type="domain" description="Peptidase S8/S53" evidence="8">
    <location>
        <begin position="155"/>
        <end position="385"/>
    </location>
</feature>
<dbReference type="CDD" id="cd04077">
    <property type="entry name" value="Peptidases_S8_PCSK9_ProteinaseK_like"/>
    <property type="match status" value="1"/>
</dbReference>
<dbReference type="PROSITE" id="PS00136">
    <property type="entry name" value="SUBTILASE_ASP"/>
    <property type="match status" value="1"/>
</dbReference>
<feature type="domain" description="Peptidase C-terminal archaeal/bacterial" evidence="9">
    <location>
        <begin position="422"/>
        <end position="490"/>
    </location>
</feature>
<dbReference type="PRINTS" id="PR00723">
    <property type="entry name" value="SUBTILISIN"/>
</dbReference>
<dbReference type="PROSITE" id="PS51892">
    <property type="entry name" value="SUBTILASE"/>
    <property type="match status" value="1"/>
</dbReference>
<keyword evidence="7" id="KW-0732">Signal</keyword>
<feature type="active site" description="Charge relay system" evidence="5">
    <location>
        <position position="349"/>
    </location>
</feature>
<dbReference type="PANTHER" id="PTHR43806">
    <property type="entry name" value="PEPTIDASE S8"/>
    <property type="match status" value="1"/>
</dbReference>
<evidence type="ECO:0000256" key="4">
    <source>
        <dbReference type="ARBA" id="ARBA00022825"/>
    </source>
</evidence>
<feature type="active site" description="Charge relay system" evidence="5">
    <location>
        <position position="164"/>
    </location>
</feature>
<dbReference type="Pfam" id="PF04151">
    <property type="entry name" value="PPC"/>
    <property type="match status" value="1"/>
</dbReference>
<evidence type="ECO:0000256" key="6">
    <source>
        <dbReference type="RuleBase" id="RU003355"/>
    </source>
</evidence>